<dbReference type="RefSeq" id="WP_015237434.1">
    <property type="nucleotide sequence ID" value="NC_019793.1"/>
</dbReference>
<dbReference type="AlphaFoldDB" id="L0A5I5"/>
<dbReference type="Gene3D" id="3.20.20.450">
    <property type="entry name" value="EAL domain"/>
    <property type="match status" value="1"/>
</dbReference>
<feature type="transmembrane region" description="Helical" evidence="1">
    <location>
        <begin position="285"/>
        <end position="304"/>
    </location>
</feature>
<dbReference type="CDD" id="cd01949">
    <property type="entry name" value="GGDEF"/>
    <property type="match status" value="1"/>
</dbReference>
<dbReference type="SMART" id="SM00267">
    <property type="entry name" value="GGDEF"/>
    <property type="match status" value="1"/>
</dbReference>
<sequence>MAVVRAKSQRQQGDSPHARTLFLALMLFTVTLTVWMLSGAPPAEHRHSLGYLLYLPVCALSAGLLLKAAKRLEHPGARGWLLLGAGVVCWGLGEATYGIIDAVWQLPVFPSPADLFYLSFFPLFMLGLFSFPREPLTRPQLVGFLLDVAIAVTVIANIIWHASELPATLAGNVDNPLAWVLSLAYPLSDLLLAAVLLVTALWRPRGLSRLQLLLLTAGTLMFLGADLAYGYLESKALYQEWGAVDVFWLWGLALFGWAGHLAPGSRHAKTAEPSPTQSRERARSLREMLPPTAILASFGAFLVLQMTGPRDTNFEAGLTAVVLLVLCRQVAGVFERQSLSADLFRRDRYDDLTGLPRRAALLTHLTQAIRGAQRDRHLVAVMYVDLDRMKHVNDWYGHAQGDVVIQAMAQRFGQLVRQGDLVARFGGDEFVVVLHNLTGAPDVRLIAERFLQSIAQPLTLNEDQLYLTASIGISMCPQDAGDAELALHNAYLAVEQAKQQGKNRIRFYEENLTQSLVHRGQLESHLRHALQHEGLSVHYQPLQQLSSGRIAGFEALIRWTSSTLGVVSPASIIPLAEERGLIIPLGEWVLERSLRQIKRWRESMHDEVYVSVNVSALQFSQAGFVATVEGMLADAQLPGSALMLELTESSLVENIESSTQTINALRNLGVRVALDDFGTGYSSLSYLRQLPVDVLKIDRSFVQSIDDGGKAFVRAITTLAHDLRLTVVVEGIEEREQLEMLAELGCDLGQGFLIGRPAQAAEIERHYDLPIEVLVGE</sequence>
<dbReference type="Pfam" id="PF00563">
    <property type="entry name" value="EAL"/>
    <property type="match status" value="1"/>
</dbReference>
<feature type="transmembrane region" description="Helical" evidence="1">
    <location>
        <begin position="144"/>
        <end position="162"/>
    </location>
</feature>
<feature type="transmembrane region" description="Helical" evidence="1">
    <location>
        <begin position="212"/>
        <end position="232"/>
    </location>
</feature>
<dbReference type="InterPro" id="IPR050706">
    <property type="entry name" value="Cyclic-di-GMP_PDE-like"/>
</dbReference>
<feature type="domain" description="EAL" evidence="2">
    <location>
        <begin position="519"/>
        <end position="771"/>
    </location>
</feature>
<feature type="transmembrane region" description="Helical" evidence="1">
    <location>
        <begin position="20"/>
        <end position="37"/>
    </location>
</feature>
<dbReference type="InterPro" id="IPR001633">
    <property type="entry name" value="EAL_dom"/>
</dbReference>
<dbReference type="SUPFAM" id="SSF141868">
    <property type="entry name" value="EAL domain-like"/>
    <property type="match status" value="1"/>
</dbReference>
<keyword evidence="1" id="KW-0812">Transmembrane</keyword>
<evidence type="ECO:0000256" key="1">
    <source>
        <dbReference type="SAM" id="Phobius"/>
    </source>
</evidence>
<evidence type="ECO:0000313" key="4">
    <source>
        <dbReference type="EMBL" id="AFZ69138.1"/>
    </source>
</evidence>
<dbReference type="InterPro" id="IPR035919">
    <property type="entry name" value="EAL_sf"/>
</dbReference>
<dbReference type="InterPro" id="IPR029787">
    <property type="entry name" value="Nucleotide_cyclase"/>
</dbReference>
<dbReference type="NCBIfam" id="TIGR00254">
    <property type="entry name" value="GGDEF"/>
    <property type="match status" value="1"/>
</dbReference>
<dbReference type="HOGENOM" id="CLU_000445_129_3_0"/>
<dbReference type="OrthoDB" id="23692at2"/>
<feature type="transmembrane region" description="Helical" evidence="1">
    <location>
        <begin position="49"/>
        <end position="68"/>
    </location>
</feature>
<organism evidence="4 5">
    <name type="scientific">Deinococcus peraridilitoris (strain DSM 19664 / LMG 22246 / CIP 109416 / KR-200)</name>
    <dbReference type="NCBI Taxonomy" id="937777"/>
    <lineage>
        <taxon>Bacteria</taxon>
        <taxon>Thermotogati</taxon>
        <taxon>Deinococcota</taxon>
        <taxon>Deinococci</taxon>
        <taxon>Deinococcales</taxon>
        <taxon>Deinococcaceae</taxon>
        <taxon>Deinococcus</taxon>
    </lineage>
</organism>
<dbReference type="InterPro" id="IPR000160">
    <property type="entry name" value="GGDEF_dom"/>
</dbReference>
<dbReference type="PATRIC" id="fig|937777.3.peg.3722"/>
<dbReference type="PANTHER" id="PTHR33121:SF71">
    <property type="entry name" value="OXYGEN SENSOR PROTEIN DOSP"/>
    <property type="match status" value="1"/>
</dbReference>
<dbReference type="SUPFAM" id="SSF55073">
    <property type="entry name" value="Nucleotide cyclase"/>
    <property type="match status" value="1"/>
</dbReference>
<dbReference type="eggNOG" id="COG5001">
    <property type="taxonomic scope" value="Bacteria"/>
</dbReference>
<dbReference type="CDD" id="cd01948">
    <property type="entry name" value="EAL"/>
    <property type="match status" value="1"/>
</dbReference>
<keyword evidence="5" id="KW-1185">Reference proteome</keyword>
<dbReference type="Pfam" id="PF00990">
    <property type="entry name" value="GGDEF"/>
    <property type="match status" value="1"/>
</dbReference>
<evidence type="ECO:0000259" key="2">
    <source>
        <dbReference type="PROSITE" id="PS50883"/>
    </source>
</evidence>
<accession>L0A5I5</accession>
<feature type="transmembrane region" description="Helical" evidence="1">
    <location>
        <begin position="80"/>
        <end position="100"/>
    </location>
</feature>
<dbReference type="KEGG" id="dpd:Deipe_3712"/>
<dbReference type="GO" id="GO:0071111">
    <property type="term" value="F:cyclic-guanylate-specific phosphodiesterase activity"/>
    <property type="evidence" value="ECO:0007669"/>
    <property type="project" value="InterPro"/>
</dbReference>
<dbReference type="Proteomes" id="UP000010467">
    <property type="component" value="Chromosome"/>
</dbReference>
<evidence type="ECO:0000259" key="3">
    <source>
        <dbReference type="PROSITE" id="PS50887"/>
    </source>
</evidence>
<feature type="transmembrane region" description="Helical" evidence="1">
    <location>
        <begin position="177"/>
        <end position="200"/>
    </location>
</feature>
<feature type="domain" description="GGDEF" evidence="3">
    <location>
        <begin position="377"/>
        <end position="510"/>
    </location>
</feature>
<dbReference type="PROSITE" id="PS50887">
    <property type="entry name" value="GGDEF"/>
    <property type="match status" value="1"/>
</dbReference>
<keyword evidence="1" id="KW-0472">Membrane</keyword>
<protein>
    <submittedName>
        <fullName evidence="4">Diguanylate cyclase (GGDEF) domain-containing protein</fullName>
    </submittedName>
</protein>
<feature type="transmembrane region" description="Helical" evidence="1">
    <location>
        <begin position="247"/>
        <end position="264"/>
    </location>
</feature>
<dbReference type="STRING" id="937777.Deipe_3712"/>
<feature type="transmembrane region" description="Helical" evidence="1">
    <location>
        <begin position="115"/>
        <end position="132"/>
    </location>
</feature>
<dbReference type="SMART" id="SM00052">
    <property type="entry name" value="EAL"/>
    <property type="match status" value="1"/>
</dbReference>
<proteinExistence type="predicted"/>
<keyword evidence="1" id="KW-1133">Transmembrane helix</keyword>
<gene>
    <name evidence="4" type="ordered locus">Deipe_3712</name>
</gene>
<dbReference type="InterPro" id="IPR043128">
    <property type="entry name" value="Rev_trsase/Diguanyl_cyclase"/>
</dbReference>
<evidence type="ECO:0000313" key="5">
    <source>
        <dbReference type="Proteomes" id="UP000010467"/>
    </source>
</evidence>
<dbReference type="PANTHER" id="PTHR33121">
    <property type="entry name" value="CYCLIC DI-GMP PHOSPHODIESTERASE PDEF"/>
    <property type="match status" value="1"/>
</dbReference>
<dbReference type="PROSITE" id="PS50883">
    <property type="entry name" value="EAL"/>
    <property type="match status" value="1"/>
</dbReference>
<dbReference type="EMBL" id="CP003382">
    <property type="protein sequence ID" value="AFZ69138.1"/>
    <property type="molecule type" value="Genomic_DNA"/>
</dbReference>
<reference evidence="5" key="1">
    <citation type="submission" date="2012-03" db="EMBL/GenBank/DDBJ databases">
        <title>Complete sequence of chromosome of Deinococcus peraridilitoris DSM 19664.</title>
        <authorList>
            <person name="Lucas S."/>
            <person name="Copeland A."/>
            <person name="Lapidus A."/>
            <person name="Glavina del Rio T."/>
            <person name="Dalin E."/>
            <person name="Tice H."/>
            <person name="Bruce D."/>
            <person name="Goodwin L."/>
            <person name="Pitluck S."/>
            <person name="Peters L."/>
            <person name="Mikhailova N."/>
            <person name="Lu M."/>
            <person name="Kyrpides N."/>
            <person name="Mavromatis K."/>
            <person name="Ivanova N."/>
            <person name="Brettin T."/>
            <person name="Detter J.C."/>
            <person name="Han C."/>
            <person name="Larimer F."/>
            <person name="Land M."/>
            <person name="Hauser L."/>
            <person name="Markowitz V."/>
            <person name="Cheng J.-F."/>
            <person name="Hugenholtz P."/>
            <person name="Woyke T."/>
            <person name="Wu D."/>
            <person name="Pukall R."/>
            <person name="Steenblock K."/>
            <person name="Brambilla E."/>
            <person name="Klenk H.-P."/>
            <person name="Eisen J.A."/>
        </authorList>
    </citation>
    <scope>NUCLEOTIDE SEQUENCE [LARGE SCALE GENOMIC DNA]</scope>
    <source>
        <strain evidence="5">DSM 19664 / LMG 22246 / CIP 109416 / KR-200</strain>
    </source>
</reference>
<dbReference type="Gene3D" id="3.30.70.270">
    <property type="match status" value="1"/>
</dbReference>
<name>L0A5I5_DEIPD</name>